<dbReference type="InParanoid" id="A0A369J064"/>
<proteinExistence type="predicted"/>
<name>A0A369J064_HYPMA</name>
<protein>
    <submittedName>
        <fullName evidence="1">Uncharacterized protein</fullName>
    </submittedName>
</protein>
<sequence>MTSLLDAAHSAARHLCTDLHVSELHKSYVIPLHESRTVNVDDIFTTELPRDATIYILHIITRVQVETRRVTLPKCWYSPAMACAESHPQALWRRRRVRVQEVTAHVEYWMYTM</sequence>
<dbReference type="AlphaFoldDB" id="A0A369J064"/>
<comment type="caution">
    <text evidence="1">The sequence shown here is derived from an EMBL/GenBank/DDBJ whole genome shotgun (WGS) entry which is preliminary data.</text>
</comment>
<keyword evidence="2" id="KW-1185">Reference proteome</keyword>
<dbReference type="EMBL" id="LUEZ02000169">
    <property type="protein sequence ID" value="RDB15398.1"/>
    <property type="molecule type" value="Genomic_DNA"/>
</dbReference>
<evidence type="ECO:0000313" key="2">
    <source>
        <dbReference type="Proteomes" id="UP000076154"/>
    </source>
</evidence>
<accession>A0A369J064</accession>
<organism evidence="1 2">
    <name type="scientific">Hypsizygus marmoreus</name>
    <name type="common">White beech mushroom</name>
    <name type="synonym">Agaricus marmoreus</name>
    <dbReference type="NCBI Taxonomy" id="39966"/>
    <lineage>
        <taxon>Eukaryota</taxon>
        <taxon>Fungi</taxon>
        <taxon>Dikarya</taxon>
        <taxon>Basidiomycota</taxon>
        <taxon>Agaricomycotina</taxon>
        <taxon>Agaricomycetes</taxon>
        <taxon>Agaricomycetidae</taxon>
        <taxon>Agaricales</taxon>
        <taxon>Tricholomatineae</taxon>
        <taxon>Lyophyllaceae</taxon>
        <taxon>Hypsizygus</taxon>
    </lineage>
</organism>
<reference evidence="1" key="1">
    <citation type="submission" date="2018-04" db="EMBL/GenBank/DDBJ databases">
        <title>Whole genome sequencing of Hypsizygus marmoreus.</title>
        <authorList>
            <person name="Choi I.-G."/>
            <person name="Min B."/>
            <person name="Kim J.-G."/>
            <person name="Kim S."/>
            <person name="Oh Y.-L."/>
            <person name="Kong W.-S."/>
            <person name="Park H."/>
            <person name="Jeong J."/>
            <person name="Song E.-S."/>
        </authorList>
    </citation>
    <scope>NUCLEOTIDE SEQUENCE [LARGE SCALE GENOMIC DNA]</scope>
    <source>
        <strain evidence="1">51987-8</strain>
    </source>
</reference>
<dbReference type="Proteomes" id="UP000076154">
    <property type="component" value="Unassembled WGS sequence"/>
</dbReference>
<gene>
    <name evidence="1" type="ORF">Hypma_004556</name>
</gene>
<evidence type="ECO:0000313" key="1">
    <source>
        <dbReference type="EMBL" id="RDB15398.1"/>
    </source>
</evidence>